<comment type="similarity">
    <text evidence="7">Belongs to the binding-protein-dependent transport system permease family.</text>
</comment>
<evidence type="ECO:0000256" key="3">
    <source>
        <dbReference type="ARBA" id="ARBA00022475"/>
    </source>
</evidence>
<proteinExistence type="inferred from homology"/>
<organism evidence="9 10">
    <name type="scientific">Hominenteromicrobium mulieris</name>
    <dbReference type="NCBI Taxonomy" id="2885357"/>
    <lineage>
        <taxon>Bacteria</taxon>
        <taxon>Bacillati</taxon>
        <taxon>Bacillota</taxon>
        <taxon>Clostridia</taxon>
        <taxon>Eubacteriales</taxon>
        <taxon>Oscillospiraceae</taxon>
        <taxon>Hominenteromicrobium</taxon>
    </lineage>
</organism>
<dbReference type="GO" id="GO:0005886">
    <property type="term" value="C:plasma membrane"/>
    <property type="evidence" value="ECO:0007669"/>
    <property type="project" value="UniProtKB-SubCell"/>
</dbReference>
<dbReference type="PROSITE" id="PS50928">
    <property type="entry name" value="ABC_TM1"/>
    <property type="match status" value="1"/>
</dbReference>
<evidence type="ECO:0000256" key="1">
    <source>
        <dbReference type="ARBA" id="ARBA00004651"/>
    </source>
</evidence>
<sequence>MKTKKQKAIAATCAVAFWLLVWHVVSLCVGSELVLVSPVKVVQTLFTVIFDPDFLKTVWYSAARILGGFFTALTLGTVLGWVASRFWVVETLLRPITAAIKATPVASFIILVLLWFSGKNLSVIISMLMVFPVIYMNVLEGIRSADEELLEMAQVFRLSVSKKLLYIYLPAVAPFFVSACSVSLGLCWKSGIAAEVIGTPDGSIGAVFYQAKIFLQTSELLAWTVVVVAVSVAFEKLFMLLLRLVLKKLKMEDVLNGKRA</sequence>
<dbReference type="CDD" id="cd06261">
    <property type="entry name" value="TM_PBP2"/>
    <property type="match status" value="1"/>
</dbReference>
<keyword evidence="3" id="KW-1003">Cell membrane</keyword>
<feature type="domain" description="ABC transmembrane type-1" evidence="8">
    <location>
        <begin position="58"/>
        <end position="238"/>
    </location>
</feature>
<name>A0AAE3AP15_9FIRM</name>
<comment type="caution">
    <text evidence="9">The sequence shown here is derived from an EMBL/GenBank/DDBJ whole genome shotgun (WGS) entry which is preliminary data.</text>
</comment>
<accession>A0AAE3AP15</accession>
<feature type="transmembrane region" description="Helical" evidence="7">
    <location>
        <begin position="96"/>
        <end position="117"/>
    </location>
</feature>
<feature type="transmembrane region" description="Helical" evidence="7">
    <location>
        <begin position="220"/>
        <end position="242"/>
    </location>
</feature>
<dbReference type="EMBL" id="JAJEQC010000016">
    <property type="protein sequence ID" value="MCC2137814.1"/>
    <property type="molecule type" value="Genomic_DNA"/>
</dbReference>
<dbReference type="PANTHER" id="PTHR30151:SF0">
    <property type="entry name" value="ABC TRANSPORTER PERMEASE PROTEIN MJ0413-RELATED"/>
    <property type="match status" value="1"/>
</dbReference>
<dbReference type="GO" id="GO:0055085">
    <property type="term" value="P:transmembrane transport"/>
    <property type="evidence" value="ECO:0007669"/>
    <property type="project" value="InterPro"/>
</dbReference>
<keyword evidence="6 7" id="KW-0472">Membrane</keyword>
<evidence type="ECO:0000256" key="4">
    <source>
        <dbReference type="ARBA" id="ARBA00022692"/>
    </source>
</evidence>
<evidence type="ECO:0000313" key="10">
    <source>
        <dbReference type="Proteomes" id="UP001199424"/>
    </source>
</evidence>
<dbReference type="RefSeq" id="WP_308449955.1">
    <property type="nucleotide sequence ID" value="NZ_JAJEQC010000016.1"/>
</dbReference>
<feature type="transmembrane region" description="Helical" evidence="7">
    <location>
        <begin position="164"/>
        <end position="186"/>
    </location>
</feature>
<protein>
    <submittedName>
        <fullName evidence="9">ABC transporter permease subunit</fullName>
    </submittedName>
</protein>
<gene>
    <name evidence="9" type="ORF">LKD31_12475</name>
</gene>
<feature type="transmembrane region" description="Helical" evidence="7">
    <location>
        <begin position="62"/>
        <end position="84"/>
    </location>
</feature>
<evidence type="ECO:0000256" key="2">
    <source>
        <dbReference type="ARBA" id="ARBA00022448"/>
    </source>
</evidence>
<dbReference type="InterPro" id="IPR035906">
    <property type="entry name" value="MetI-like_sf"/>
</dbReference>
<feature type="transmembrane region" description="Helical" evidence="7">
    <location>
        <begin position="123"/>
        <end position="143"/>
    </location>
</feature>
<dbReference type="SUPFAM" id="SSF161098">
    <property type="entry name" value="MetI-like"/>
    <property type="match status" value="1"/>
</dbReference>
<dbReference type="Gene3D" id="1.10.3720.10">
    <property type="entry name" value="MetI-like"/>
    <property type="match status" value="1"/>
</dbReference>
<dbReference type="PANTHER" id="PTHR30151">
    <property type="entry name" value="ALKANE SULFONATE ABC TRANSPORTER-RELATED, MEMBRANE SUBUNIT"/>
    <property type="match status" value="1"/>
</dbReference>
<keyword evidence="2 7" id="KW-0813">Transport</keyword>
<evidence type="ECO:0000259" key="8">
    <source>
        <dbReference type="PROSITE" id="PS50928"/>
    </source>
</evidence>
<keyword evidence="10" id="KW-1185">Reference proteome</keyword>
<evidence type="ECO:0000256" key="5">
    <source>
        <dbReference type="ARBA" id="ARBA00022989"/>
    </source>
</evidence>
<reference evidence="9" key="1">
    <citation type="submission" date="2021-10" db="EMBL/GenBank/DDBJ databases">
        <title>Anaerobic single-cell dispensing facilitates the cultivation of human gut bacteria.</title>
        <authorList>
            <person name="Afrizal A."/>
        </authorList>
    </citation>
    <scope>NUCLEOTIDE SEQUENCE</scope>
    <source>
        <strain evidence="9">CLA-AA-H250</strain>
    </source>
</reference>
<comment type="subcellular location">
    <subcellularLocation>
        <location evidence="1 7">Cell membrane</location>
        <topology evidence="1 7">Multi-pass membrane protein</topology>
    </subcellularLocation>
</comment>
<evidence type="ECO:0000313" key="9">
    <source>
        <dbReference type="EMBL" id="MCC2137814.1"/>
    </source>
</evidence>
<dbReference type="AlphaFoldDB" id="A0AAE3AP15"/>
<dbReference type="InterPro" id="IPR000515">
    <property type="entry name" value="MetI-like"/>
</dbReference>
<keyword evidence="5 7" id="KW-1133">Transmembrane helix</keyword>
<keyword evidence="4 7" id="KW-0812">Transmembrane</keyword>
<dbReference type="Pfam" id="PF00528">
    <property type="entry name" value="BPD_transp_1"/>
    <property type="match status" value="1"/>
</dbReference>
<evidence type="ECO:0000256" key="7">
    <source>
        <dbReference type="RuleBase" id="RU363032"/>
    </source>
</evidence>
<dbReference type="Proteomes" id="UP001199424">
    <property type="component" value="Unassembled WGS sequence"/>
</dbReference>
<evidence type="ECO:0000256" key="6">
    <source>
        <dbReference type="ARBA" id="ARBA00023136"/>
    </source>
</evidence>